<organism evidence="2">
    <name type="scientific">Streptomyces sp. SID14436</name>
    <dbReference type="NCBI Taxonomy" id="2706070"/>
    <lineage>
        <taxon>Bacteria</taxon>
        <taxon>Bacillati</taxon>
        <taxon>Actinomycetota</taxon>
        <taxon>Actinomycetes</taxon>
        <taxon>Kitasatosporales</taxon>
        <taxon>Streptomycetaceae</taxon>
        <taxon>Streptomyces</taxon>
    </lineage>
</organism>
<dbReference type="AlphaFoldDB" id="A0A6G3QU19"/>
<proteinExistence type="predicted"/>
<keyword evidence="1 2" id="KW-0812">Transmembrane</keyword>
<comment type="caution">
    <text evidence="2">The sequence shown here is derived from an EMBL/GenBank/DDBJ whole genome shotgun (WGS) entry which is preliminary data.</text>
</comment>
<sequence>RSLRTRYRPDRWDVRAWLVAGSGAAVAAALFVAAARDPAALHPGVVPLVAPTFPLWPAAAVLAGLLPAFVTPAPEDNRKELP</sequence>
<keyword evidence="1" id="KW-0472">Membrane</keyword>
<keyword evidence="1" id="KW-1133">Transmembrane helix</keyword>
<accession>A0A6G3QU19</accession>
<dbReference type="EMBL" id="JAAGMD010000357">
    <property type="protein sequence ID" value="NEA86861.1"/>
    <property type="molecule type" value="Genomic_DNA"/>
</dbReference>
<protein>
    <submittedName>
        <fullName evidence="2">Energy-coupling factor transporter transmembrane protein EcfT</fullName>
    </submittedName>
</protein>
<feature type="non-terminal residue" evidence="2">
    <location>
        <position position="1"/>
    </location>
</feature>
<feature type="transmembrane region" description="Helical" evidence="1">
    <location>
        <begin position="12"/>
        <end position="35"/>
    </location>
</feature>
<evidence type="ECO:0000313" key="2">
    <source>
        <dbReference type="EMBL" id="NEA86861.1"/>
    </source>
</evidence>
<evidence type="ECO:0000256" key="1">
    <source>
        <dbReference type="SAM" id="Phobius"/>
    </source>
</evidence>
<gene>
    <name evidence="2" type="ORF">G3I53_12615</name>
</gene>
<reference evidence="2" key="1">
    <citation type="submission" date="2020-01" db="EMBL/GenBank/DDBJ databases">
        <title>Insect and environment-associated Actinomycetes.</title>
        <authorList>
            <person name="Currrie C."/>
            <person name="Chevrette M."/>
            <person name="Carlson C."/>
            <person name="Stubbendieck R."/>
            <person name="Wendt-Pienkowski E."/>
        </authorList>
    </citation>
    <scope>NUCLEOTIDE SEQUENCE</scope>
    <source>
        <strain evidence="2">SID14436</strain>
    </source>
</reference>
<name>A0A6G3QU19_9ACTN</name>
<feature type="transmembrane region" description="Helical" evidence="1">
    <location>
        <begin position="55"/>
        <end position="73"/>
    </location>
</feature>